<keyword evidence="8" id="KW-1185">Reference proteome</keyword>
<sequence>MVLVQKLRLLFGISLFLMMLGCSQAKYVPQGEYLYQVKKNSFFRAPENATIHFLSQNKKDSIVSLKGSYPDISIEELYTLLKPQPNRKFNLFVYNRIDSLKMNTQIERKKEKINAVNERRMARQNRINKKRNDKSKAKGDRNYFQKVVKLKKEKKGWRNFIATNIGEAPVLMDTVKVLKSKDQIQLFLKNQGFLENEVSVAIRYKEKKKKAYPVYTVVPKTPTRIQKIYFDDRPEYSTLKEEYYQFLKKKDTLIHIGDLLNQDVLDTERARYSKFCRDGAFFDFSKSFIYFEVDTIGRDHLATVTFKIIPRTEELVDGTTTVIPHTTYKIGDVTYVIKNKNKDSFKDYPAYEKKLAGYGLGIVGGRYPLLDTLYYVDSVFKKKFILFGPTDVLVYKGTFIYNEKLPVSPFLIDRQNFLEITDGGDNGWYKEYYVERSYSRLLGLDIFSSITPSVKMDEDESRRLNVKYELTTADKQLFSFEPNATNSNGYLGASISMNYTNKNIFGGAEKLKLSITGGVESQPAVFDKTVDGQQVLNSGRTFNTIEIYPKISLEFPKLIPMGKRLQKTLSKRLYPNTVIDLSYNFQKRSDFVRNLTEFAYSWKFNEAKTKIHQIKWQSFNFIKLQKSEDFAIKLALLNDPYLLNTYSDHFSNKFEYIFTYNNQRIQKEEGKRNYVFGTATFGTSGYLFDVVGVGLNDVENELRQIFGVPFTQFLKMDYDLRYYMNVSKYKSNDKMIAYRLLAGAGYAYGNSPSLPYEESFFAGGSNDIRAWSARTIAPGGTQIWRDTNATTTQISDMRLELNVEYRFQFSDFIKAAIFVDAGNIWKLQDDPENPEDDLSVFGKNFVTQVAMGAGFGLRLDFDFFIVRLDGAIPIHNPYMFAGERWIWEDRTKYKAILNTLPDNYVNSLKIPFSPTLSFGIGYPF</sequence>
<keyword evidence="5" id="KW-0998">Cell outer membrane</keyword>
<evidence type="ECO:0000256" key="3">
    <source>
        <dbReference type="ARBA" id="ARBA00022729"/>
    </source>
</evidence>
<keyword evidence="3" id="KW-0732">Signal</keyword>
<keyword evidence="4" id="KW-0472">Membrane</keyword>
<organism evidence="7 8">
    <name type="scientific">Putridiphycobacter roseus</name>
    <dbReference type="NCBI Taxonomy" id="2219161"/>
    <lineage>
        <taxon>Bacteria</taxon>
        <taxon>Pseudomonadati</taxon>
        <taxon>Bacteroidota</taxon>
        <taxon>Flavobacteriia</taxon>
        <taxon>Flavobacteriales</taxon>
        <taxon>Crocinitomicaceae</taxon>
        <taxon>Putridiphycobacter</taxon>
    </lineage>
</organism>
<dbReference type="PANTHER" id="PTHR12815">
    <property type="entry name" value="SORTING AND ASSEMBLY MACHINERY SAMM50 PROTEIN FAMILY MEMBER"/>
    <property type="match status" value="1"/>
</dbReference>
<accession>A0A2W1NIZ3</accession>
<dbReference type="PROSITE" id="PS51257">
    <property type="entry name" value="PROKAR_LIPOPROTEIN"/>
    <property type="match status" value="1"/>
</dbReference>
<comment type="subcellular location">
    <subcellularLocation>
        <location evidence="1">Membrane</location>
    </subcellularLocation>
</comment>
<evidence type="ECO:0000313" key="7">
    <source>
        <dbReference type="EMBL" id="PZE17926.1"/>
    </source>
</evidence>
<protein>
    <recommendedName>
        <fullName evidence="6">Bacterial surface antigen (D15) domain-containing protein</fullName>
    </recommendedName>
</protein>
<name>A0A2W1NIZ3_9FLAO</name>
<evidence type="ECO:0000256" key="2">
    <source>
        <dbReference type="ARBA" id="ARBA00022692"/>
    </source>
</evidence>
<reference evidence="7 8" key="1">
    <citation type="submission" date="2018-06" db="EMBL/GenBank/DDBJ databases">
        <title>The draft genome sequence of Crocinitomix sp. SM1701.</title>
        <authorList>
            <person name="Zhang X."/>
        </authorList>
    </citation>
    <scope>NUCLEOTIDE SEQUENCE [LARGE SCALE GENOMIC DNA]</scope>
    <source>
        <strain evidence="7 8">SM1701</strain>
    </source>
</reference>
<dbReference type="AlphaFoldDB" id="A0A2W1NIZ3"/>
<evidence type="ECO:0000256" key="4">
    <source>
        <dbReference type="ARBA" id="ARBA00023136"/>
    </source>
</evidence>
<dbReference type="Pfam" id="PF01103">
    <property type="entry name" value="Omp85"/>
    <property type="match status" value="1"/>
</dbReference>
<evidence type="ECO:0000256" key="1">
    <source>
        <dbReference type="ARBA" id="ARBA00004370"/>
    </source>
</evidence>
<dbReference type="GO" id="GO:0019867">
    <property type="term" value="C:outer membrane"/>
    <property type="evidence" value="ECO:0007669"/>
    <property type="project" value="InterPro"/>
</dbReference>
<evidence type="ECO:0000259" key="6">
    <source>
        <dbReference type="Pfam" id="PF01103"/>
    </source>
</evidence>
<dbReference type="EMBL" id="QKSB01000002">
    <property type="protein sequence ID" value="PZE17926.1"/>
    <property type="molecule type" value="Genomic_DNA"/>
</dbReference>
<comment type="caution">
    <text evidence="7">The sequence shown here is derived from an EMBL/GenBank/DDBJ whole genome shotgun (WGS) entry which is preliminary data.</text>
</comment>
<dbReference type="InterPro" id="IPR039910">
    <property type="entry name" value="D15-like"/>
</dbReference>
<dbReference type="Proteomes" id="UP000249248">
    <property type="component" value="Unassembled WGS sequence"/>
</dbReference>
<feature type="domain" description="Bacterial surface antigen (D15)" evidence="6">
    <location>
        <begin position="712"/>
        <end position="877"/>
    </location>
</feature>
<gene>
    <name evidence="7" type="ORF">DNU06_04725</name>
</gene>
<dbReference type="PANTHER" id="PTHR12815:SF47">
    <property type="entry name" value="TRANSLOCATION AND ASSEMBLY MODULE SUBUNIT TAMA"/>
    <property type="match status" value="1"/>
</dbReference>
<dbReference type="InterPro" id="IPR000184">
    <property type="entry name" value="Bac_surfAg_D15"/>
</dbReference>
<dbReference type="Gene3D" id="2.40.160.50">
    <property type="entry name" value="membrane protein fhac: a member of the omp85/tpsb transporter family"/>
    <property type="match status" value="1"/>
</dbReference>
<keyword evidence="2" id="KW-0812">Transmembrane</keyword>
<evidence type="ECO:0000256" key="5">
    <source>
        <dbReference type="ARBA" id="ARBA00023237"/>
    </source>
</evidence>
<proteinExistence type="predicted"/>
<evidence type="ECO:0000313" key="8">
    <source>
        <dbReference type="Proteomes" id="UP000249248"/>
    </source>
</evidence>